<dbReference type="Pfam" id="PF05164">
    <property type="entry name" value="ZapA"/>
    <property type="match status" value="1"/>
</dbReference>
<gene>
    <name evidence="1" type="ORF">CGC53_06970</name>
</gene>
<reference evidence="2" key="1">
    <citation type="submission" date="2017-06" db="EMBL/GenBank/DDBJ databases">
        <title>Capnocytophaga spp. assemblies.</title>
        <authorList>
            <person name="Gulvik C.A."/>
        </authorList>
    </citation>
    <scope>NUCLEOTIDE SEQUENCE [LARGE SCALE GENOMIC DNA]</scope>
    <source>
        <strain evidence="2">H6253</strain>
    </source>
</reference>
<dbReference type="Proteomes" id="UP000217276">
    <property type="component" value="Chromosome"/>
</dbReference>
<proteinExistence type="predicted"/>
<evidence type="ECO:0000313" key="1">
    <source>
        <dbReference type="EMBL" id="ATA82103.1"/>
    </source>
</evidence>
<sequence>MDKDLLNIKLMVADRLYPLSIAPSEEESFRLAAKKINEMIQTFERHYDLRDKQDAIAMCAIVLARQASQEKLNEDDKQEQITKKLQDIYAVLNSLA</sequence>
<dbReference type="InterPro" id="IPR007838">
    <property type="entry name" value="Cell_div_ZapA-like"/>
</dbReference>
<dbReference type="SUPFAM" id="SSF102829">
    <property type="entry name" value="Cell division protein ZapA-like"/>
    <property type="match status" value="1"/>
</dbReference>
<dbReference type="RefSeq" id="WP_095914158.1">
    <property type="nucleotide sequence ID" value="NZ_CAURFF010000041.1"/>
</dbReference>
<dbReference type="GO" id="GO:0051301">
    <property type="term" value="P:cell division"/>
    <property type="evidence" value="ECO:0007669"/>
    <property type="project" value="UniProtKB-KW"/>
</dbReference>
<evidence type="ECO:0000313" key="2">
    <source>
        <dbReference type="Proteomes" id="UP000217276"/>
    </source>
</evidence>
<protein>
    <submittedName>
        <fullName evidence="1">Cell division protein ZapA</fullName>
    </submittedName>
</protein>
<accession>A0A250FAE3</accession>
<organism evidence="1 2">
    <name type="scientific">Capnocytophaga leadbetteri</name>
    <dbReference type="NCBI Taxonomy" id="327575"/>
    <lineage>
        <taxon>Bacteria</taxon>
        <taxon>Pseudomonadati</taxon>
        <taxon>Bacteroidota</taxon>
        <taxon>Flavobacteriia</taxon>
        <taxon>Flavobacteriales</taxon>
        <taxon>Flavobacteriaceae</taxon>
        <taxon>Capnocytophaga</taxon>
    </lineage>
</organism>
<name>A0A250FAE3_9FLAO</name>
<dbReference type="AlphaFoldDB" id="A0A250FAE3"/>
<dbReference type="KEGG" id="clk:CGC53_06970"/>
<keyword evidence="1" id="KW-0132">Cell division</keyword>
<keyword evidence="2" id="KW-1185">Reference proteome</keyword>
<dbReference type="InterPro" id="IPR036192">
    <property type="entry name" value="Cell_div_ZapA-like_sf"/>
</dbReference>
<dbReference type="EMBL" id="CP022384">
    <property type="protein sequence ID" value="ATA82103.1"/>
    <property type="molecule type" value="Genomic_DNA"/>
</dbReference>
<keyword evidence="1" id="KW-0131">Cell cycle</keyword>